<feature type="transmembrane region" description="Helical" evidence="6">
    <location>
        <begin position="257"/>
        <end position="276"/>
    </location>
</feature>
<evidence type="ECO:0000256" key="5">
    <source>
        <dbReference type="SAM" id="MobiDB-lite"/>
    </source>
</evidence>
<keyword evidence="3 6" id="KW-1133">Transmembrane helix</keyword>
<feature type="transmembrane region" description="Helical" evidence="6">
    <location>
        <begin position="176"/>
        <end position="198"/>
    </location>
</feature>
<feature type="transmembrane region" description="Helical" evidence="6">
    <location>
        <begin position="142"/>
        <end position="164"/>
    </location>
</feature>
<accession>A0A9P9XZ15</accession>
<keyword evidence="4 6" id="KW-0472">Membrane</keyword>
<sequence length="324" mass="35801">MADGQGQYPPELQYIIVFGPDSNCTLELCPLEWSVYKYRPSLPANISFLVLLGIAALTHIYLGFRWKCIWFAVSMVLGSVYGMVGYVGRIMMHANPFRFDAFLMQVVCVTGAPVFYTAAIYVTLSQVINYFGREFSRLRPKLVYWIFIPADILCLVLQAAGGALSTISSGSSQTGIDIAMAGLILQVVVIFCFCSLFADYMIRFFHSKHSRALEKKEKLFFVFLGAAIVLIEGRCIFRCYELSQGYTDSDLITDEALFIGLEGVLILVSVFCLCIGHPGFIFNGAKSAAATTGATSTSEDIETSRDKAAPDQREHEVPVQSRGP</sequence>
<feature type="region of interest" description="Disordered" evidence="5">
    <location>
        <begin position="293"/>
        <end position="324"/>
    </location>
</feature>
<dbReference type="GO" id="GO:0005886">
    <property type="term" value="C:plasma membrane"/>
    <property type="evidence" value="ECO:0007669"/>
    <property type="project" value="TreeGrafter"/>
</dbReference>
<evidence type="ECO:0000256" key="2">
    <source>
        <dbReference type="ARBA" id="ARBA00022692"/>
    </source>
</evidence>
<organism evidence="7 8">
    <name type="scientific">Emericellopsis cladophorae</name>
    <dbReference type="NCBI Taxonomy" id="2686198"/>
    <lineage>
        <taxon>Eukaryota</taxon>
        <taxon>Fungi</taxon>
        <taxon>Dikarya</taxon>
        <taxon>Ascomycota</taxon>
        <taxon>Pezizomycotina</taxon>
        <taxon>Sordariomycetes</taxon>
        <taxon>Hypocreomycetidae</taxon>
        <taxon>Hypocreales</taxon>
        <taxon>Bionectriaceae</taxon>
        <taxon>Emericellopsis</taxon>
    </lineage>
</organism>
<dbReference type="Pfam" id="PF04479">
    <property type="entry name" value="RTA1"/>
    <property type="match status" value="1"/>
</dbReference>
<dbReference type="GO" id="GO:0000324">
    <property type="term" value="C:fungal-type vacuole"/>
    <property type="evidence" value="ECO:0007669"/>
    <property type="project" value="TreeGrafter"/>
</dbReference>
<feature type="transmembrane region" description="Helical" evidence="6">
    <location>
        <begin position="42"/>
        <end position="62"/>
    </location>
</feature>
<dbReference type="PANTHER" id="PTHR31465:SF9">
    <property type="entry name" value="SPHINGOID LONG-CHAIN BASE TRANSPORTER RSB1"/>
    <property type="match status" value="1"/>
</dbReference>
<evidence type="ECO:0000313" key="8">
    <source>
        <dbReference type="Proteomes" id="UP001055219"/>
    </source>
</evidence>
<evidence type="ECO:0000313" key="7">
    <source>
        <dbReference type="EMBL" id="KAI6780256.1"/>
    </source>
</evidence>
<proteinExistence type="predicted"/>
<dbReference type="OrthoDB" id="4521223at2759"/>
<feature type="transmembrane region" description="Helical" evidence="6">
    <location>
        <begin position="102"/>
        <end position="122"/>
    </location>
</feature>
<feature type="transmembrane region" description="Helical" evidence="6">
    <location>
        <begin position="219"/>
        <end position="237"/>
    </location>
</feature>
<dbReference type="Proteomes" id="UP001055219">
    <property type="component" value="Unassembled WGS sequence"/>
</dbReference>
<evidence type="ECO:0000256" key="1">
    <source>
        <dbReference type="ARBA" id="ARBA00004141"/>
    </source>
</evidence>
<gene>
    <name evidence="7" type="ORF">J7T54_003035</name>
</gene>
<name>A0A9P9XZ15_9HYPO</name>
<comment type="caution">
    <text evidence="7">The sequence shown here is derived from an EMBL/GenBank/DDBJ whole genome shotgun (WGS) entry which is preliminary data.</text>
</comment>
<dbReference type="InterPro" id="IPR007568">
    <property type="entry name" value="RTA1"/>
</dbReference>
<dbReference type="AlphaFoldDB" id="A0A9P9XZ15"/>
<reference evidence="7" key="1">
    <citation type="journal article" date="2021" name="J Fungi (Basel)">
        <title>Genomic and Metabolomic Analyses of the Marine Fungus Emericellopsis cladophorae: Insights into Saltwater Adaptability Mechanisms and Its Biosynthetic Potential.</title>
        <authorList>
            <person name="Goncalves M.F.M."/>
            <person name="Hilario S."/>
            <person name="Van de Peer Y."/>
            <person name="Esteves A.C."/>
            <person name="Alves A."/>
        </authorList>
    </citation>
    <scope>NUCLEOTIDE SEQUENCE</scope>
    <source>
        <strain evidence="7">MUM 19.33</strain>
    </source>
</reference>
<dbReference type="EMBL" id="JAGIXG020000035">
    <property type="protein sequence ID" value="KAI6780256.1"/>
    <property type="molecule type" value="Genomic_DNA"/>
</dbReference>
<reference evidence="7" key="2">
    <citation type="submission" date="2022-07" db="EMBL/GenBank/DDBJ databases">
        <authorList>
            <person name="Goncalves M.F.M."/>
            <person name="Hilario S."/>
            <person name="Van De Peer Y."/>
            <person name="Esteves A.C."/>
            <person name="Alves A."/>
        </authorList>
    </citation>
    <scope>NUCLEOTIDE SEQUENCE</scope>
    <source>
        <strain evidence="7">MUM 19.33</strain>
    </source>
</reference>
<comment type="subcellular location">
    <subcellularLocation>
        <location evidence="1">Membrane</location>
        <topology evidence="1">Multi-pass membrane protein</topology>
    </subcellularLocation>
</comment>
<keyword evidence="8" id="KW-1185">Reference proteome</keyword>
<feature type="transmembrane region" description="Helical" evidence="6">
    <location>
        <begin position="69"/>
        <end position="90"/>
    </location>
</feature>
<dbReference type="RefSeq" id="XP_051361112.1">
    <property type="nucleotide sequence ID" value="XM_051507751.1"/>
</dbReference>
<evidence type="ECO:0000256" key="6">
    <source>
        <dbReference type="SAM" id="Phobius"/>
    </source>
</evidence>
<dbReference type="PANTHER" id="PTHR31465">
    <property type="entry name" value="PROTEIN RTA1-RELATED"/>
    <property type="match status" value="1"/>
</dbReference>
<evidence type="ECO:0008006" key="9">
    <source>
        <dbReference type="Google" id="ProtNLM"/>
    </source>
</evidence>
<dbReference type="GeneID" id="75829541"/>
<evidence type="ECO:0000256" key="3">
    <source>
        <dbReference type="ARBA" id="ARBA00022989"/>
    </source>
</evidence>
<protein>
    <recommendedName>
        <fullName evidence="9">Sphingoid long-chain base transporter RSB1</fullName>
    </recommendedName>
</protein>
<keyword evidence="2 6" id="KW-0812">Transmembrane</keyword>
<feature type="compositionally biased region" description="Basic and acidic residues" evidence="5">
    <location>
        <begin position="302"/>
        <end position="317"/>
    </location>
</feature>
<evidence type="ECO:0000256" key="4">
    <source>
        <dbReference type="ARBA" id="ARBA00023136"/>
    </source>
</evidence>